<dbReference type="EMBL" id="GIIL01006389">
    <property type="protein sequence ID" value="NOV50115.1"/>
    <property type="molecule type" value="Transcribed_RNA"/>
</dbReference>
<dbReference type="GO" id="GO:0003899">
    <property type="term" value="F:DNA-directed RNA polymerase activity"/>
    <property type="evidence" value="ECO:0007669"/>
    <property type="project" value="UniProtKB-EC"/>
</dbReference>
<proteinExistence type="inferred from homology"/>
<dbReference type="FunFam" id="1.10.132.30:FF:000001">
    <property type="entry name" value="DNA-directed RNA polymerase subunit"/>
    <property type="match status" value="1"/>
</dbReference>
<evidence type="ECO:0000256" key="11">
    <source>
        <dbReference type="ARBA" id="ARBA00023242"/>
    </source>
</evidence>
<keyword evidence="8" id="KW-0862">Zinc</keyword>
<dbReference type="Gene3D" id="6.10.250.2940">
    <property type="match status" value="1"/>
</dbReference>
<dbReference type="InterPro" id="IPR007081">
    <property type="entry name" value="RNA_pol_Rpb1_5"/>
</dbReference>
<evidence type="ECO:0000256" key="1">
    <source>
        <dbReference type="ARBA" id="ARBA00004123"/>
    </source>
</evidence>
<evidence type="ECO:0000313" key="16">
    <source>
        <dbReference type="EMBL" id="NOV50115.1"/>
    </source>
</evidence>
<dbReference type="EC" id="2.7.7.6" evidence="3"/>
<dbReference type="InterPro" id="IPR007083">
    <property type="entry name" value="RNA_pol_Rpb1_4"/>
</dbReference>
<dbReference type="GO" id="GO:0046872">
    <property type="term" value="F:metal ion binding"/>
    <property type="evidence" value="ECO:0007669"/>
    <property type="project" value="UniProtKB-KW"/>
</dbReference>
<dbReference type="InterPro" id="IPR015700">
    <property type="entry name" value="RPC1"/>
</dbReference>
<dbReference type="Pfam" id="PF04983">
    <property type="entry name" value="RNA_pol_Rpb1_3"/>
    <property type="match status" value="1"/>
</dbReference>
<evidence type="ECO:0000256" key="7">
    <source>
        <dbReference type="ARBA" id="ARBA00022723"/>
    </source>
</evidence>
<keyword evidence="10" id="KW-0804">Transcription</keyword>
<keyword evidence="6" id="KW-0548">Nucleotidyltransferase</keyword>
<evidence type="ECO:0000256" key="5">
    <source>
        <dbReference type="ARBA" id="ARBA00022679"/>
    </source>
</evidence>
<dbReference type="Pfam" id="PF05000">
    <property type="entry name" value="RNA_pol_Rpb1_4"/>
    <property type="match status" value="1"/>
</dbReference>
<feature type="domain" description="RNA polymerase Rpb1" evidence="14">
    <location>
        <begin position="276"/>
        <end position="744"/>
    </location>
</feature>
<dbReference type="GO" id="GO:0003677">
    <property type="term" value="F:DNA binding"/>
    <property type="evidence" value="ECO:0007669"/>
    <property type="project" value="InterPro"/>
</dbReference>
<dbReference type="Gene3D" id="1.10.132.30">
    <property type="match status" value="1"/>
</dbReference>
<dbReference type="InterPro" id="IPR007066">
    <property type="entry name" value="RNA_pol_Rpb1_3"/>
</dbReference>
<keyword evidence="4" id="KW-0240">DNA-directed RNA polymerase</keyword>
<keyword evidence="9" id="KW-0460">Magnesium</keyword>
<feature type="region of interest" description="Disordered" evidence="12">
    <location>
        <begin position="854"/>
        <end position="947"/>
    </location>
</feature>
<dbReference type="InterPro" id="IPR035698">
    <property type="entry name" value="RNAP_III_Rpc1_C"/>
</dbReference>
<evidence type="ECO:0000256" key="3">
    <source>
        <dbReference type="ARBA" id="ARBA00012418"/>
    </source>
</evidence>
<feature type="domain" description="RNA polymerase Rpb1" evidence="13">
    <location>
        <begin position="17"/>
        <end position="138"/>
    </location>
</feature>
<feature type="domain" description="RNA polymerase Rpb1" evidence="15">
    <location>
        <begin position="165"/>
        <end position="269"/>
    </location>
</feature>
<evidence type="ECO:0000259" key="15">
    <source>
        <dbReference type="Pfam" id="PF05000"/>
    </source>
</evidence>
<dbReference type="InterPro" id="IPR042102">
    <property type="entry name" value="RNA_pol_Rpb1_3_sf"/>
</dbReference>
<keyword evidence="5" id="KW-0808">Transferase</keyword>
<evidence type="ECO:0000256" key="8">
    <source>
        <dbReference type="ARBA" id="ARBA00022833"/>
    </source>
</evidence>
<evidence type="ECO:0000259" key="13">
    <source>
        <dbReference type="Pfam" id="PF04983"/>
    </source>
</evidence>
<comment type="similarity">
    <text evidence="2">Belongs to the RNA polymerase beta' chain family.</text>
</comment>
<evidence type="ECO:0000256" key="10">
    <source>
        <dbReference type="ARBA" id="ARBA00023163"/>
    </source>
</evidence>
<dbReference type="PANTHER" id="PTHR48446">
    <property type="entry name" value="DNA-DIRECTED RNA POLYMERASE SUBUNIT BETA' N-TERMINAL SECTION"/>
    <property type="match status" value="1"/>
</dbReference>
<evidence type="ECO:0000256" key="9">
    <source>
        <dbReference type="ARBA" id="ARBA00022842"/>
    </source>
</evidence>
<dbReference type="AlphaFoldDB" id="A0A6M2DUT1"/>
<dbReference type="PANTHER" id="PTHR48446:SF1">
    <property type="entry name" value="DNA-DIRECTED RNA POLYMERASE SUBUNIT BETA' N-TERMINAL SECTION"/>
    <property type="match status" value="1"/>
</dbReference>
<accession>A0A6M2DUT1</accession>
<evidence type="ECO:0000256" key="4">
    <source>
        <dbReference type="ARBA" id="ARBA00022478"/>
    </source>
</evidence>
<keyword evidence="11" id="KW-0539">Nucleus</keyword>
<protein>
    <recommendedName>
        <fullName evidence="3">DNA-directed RNA polymerase</fullName>
        <ecNumber evidence="3">2.7.7.6</ecNumber>
    </recommendedName>
</protein>
<evidence type="ECO:0000256" key="12">
    <source>
        <dbReference type="SAM" id="MobiDB-lite"/>
    </source>
</evidence>
<dbReference type="InterPro" id="IPR038120">
    <property type="entry name" value="Rpb1_funnel_sf"/>
</dbReference>
<dbReference type="GO" id="GO:0006351">
    <property type="term" value="P:DNA-templated transcription"/>
    <property type="evidence" value="ECO:0007669"/>
    <property type="project" value="InterPro"/>
</dbReference>
<evidence type="ECO:0000259" key="14">
    <source>
        <dbReference type="Pfam" id="PF04998"/>
    </source>
</evidence>
<dbReference type="Gene3D" id="1.10.274.100">
    <property type="entry name" value="RNA polymerase Rpb1, domain 3"/>
    <property type="match status" value="1"/>
</dbReference>
<evidence type="ECO:0000256" key="6">
    <source>
        <dbReference type="ARBA" id="ARBA00022695"/>
    </source>
</evidence>
<name>A0A6M2DUT1_XENCH</name>
<reference evidence="16" key="1">
    <citation type="submission" date="2020-03" db="EMBL/GenBank/DDBJ databases">
        <title>Transcriptomic Profiling of the Digestive Tract of the Rat Flea, Xenopsylla cheopis, Following Blood Feeding and Infection with Yersinia pestis.</title>
        <authorList>
            <person name="Bland D.M."/>
            <person name="Martens C.A."/>
            <person name="Virtaneva K."/>
            <person name="Kanakabandi K."/>
            <person name="Long D."/>
            <person name="Rosenke R."/>
            <person name="Saturday G.A."/>
            <person name="Hoyt F.H."/>
            <person name="Bruno D.P."/>
            <person name="Ribeiro J.M.C."/>
            <person name="Hinnebusch J."/>
        </authorList>
    </citation>
    <scope>NUCLEOTIDE SEQUENCE</scope>
</reference>
<dbReference type="GO" id="GO:0005634">
    <property type="term" value="C:nucleus"/>
    <property type="evidence" value="ECO:0007669"/>
    <property type="project" value="UniProtKB-SubCell"/>
</dbReference>
<dbReference type="Gene3D" id="1.10.150.390">
    <property type="match status" value="1"/>
</dbReference>
<dbReference type="Gene3D" id="6.20.50.80">
    <property type="match status" value="1"/>
</dbReference>
<comment type="subcellular location">
    <subcellularLocation>
        <location evidence="1">Nucleus</location>
    </subcellularLocation>
</comment>
<dbReference type="CDD" id="cd02736">
    <property type="entry name" value="RNAP_III_Rpc1_C"/>
    <property type="match status" value="1"/>
</dbReference>
<dbReference type="GO" id="GO:0000428">
    <property type="term" value="C:DNA-directed RNA polymerase complex"/>
    <property type="evidence" value="ECO:0007669"/>
    <property type="project" value="UniProtKB-KW"/>
</dbReference>
<dbReference type="SUPFAM" id="SSF64484">
    <property type="entry name" value="beta and beta-prime subunits of DNA dependent RNA-polymerase"/>
    <property type="match status" value="1"/>
</dbReference>
<sequence>MQLAACFLAGADATMSIDMPEPAILKPRRLYTGKQIFSLLLKPNNDCPVKANLVTSGKNYTKGKDLCVRDSFVIIRNSELLCGSMDKKTLGSGTKCSIFYVLLRDWGEEVTCRAMWRLARLASFYLMNRGFSFGISDVTPSERLIELKNMLLEQGYRKCDEYIAEMQKGTLTCQPGCTAEETLEAMMLKELSSIRETAAKACFAELHPTNAPLIMAQSGSKGSNINISQMIACVGQQAINGKRVPNGFEDRALPHFEKFSKNPASRGFVENSFFSGLTPTEFFFHTMAGREGLVDTAVKTAETGYLQRRLVKCLEDIVVHYDNTVRNAVGQVVEFVYGGDGLDPVYMEGKDRPVDLTRVLEDVRARNPSRDEPTLLPDEILNFYNEEIKKSDYGCLSKEFKNEQEEFIKTLADDVRRIQKKYGLDLIVTRELERVTKSQLAMFMKICRVKFIRSQIEPGTAIGALAAQSIGEPGTQMTLKTFHFAGVASMNITQGVPRILEIINASKNISTPVISAELDNNKDLEFAIRVKGRIERTTLGEITSFIQEVYKNNECYLLIRLDIDRIRVLRLELDAETVKYALCVGEAKLKPANIKVIPPSLIKVSPDKIKGTYYLNVELQRLMDVIPATVVVGIPTTSRAVVAKDEEKGGDTYKLCVEGYGLREVMATYGVNGNKTKSNNIFEVYTSLGIEAARSTIINEITKVMEGHGISVDFRHIELLASQMTCSGEVLGITRHGLAKIRESVFNLASFEKTADHLFDAAYYGQTDSINGVSERIIMGMPAPIGTGLFKLLHDHGNVGPCEEKKILVPGAYEEYVKLMKERAAKRAAQHHRKSSSFRSLFAARKVLSSTSTTLSSTSTSLSSTSTSLSSTSTNLPSSNTASSAASANIPSTSTGTSLPSTSTATSLPSTSTGTSLPSTNTSTSLPSTSTSTSLPSTGNNLPSTSK</sequence>
<evidence type="ECO:0000256" key="2">
    <source>
        <dbReference type="ARBA" id="ARBA00006460"/>
    </source>
</evidence>
<keyword evidence="7" id="KW-0479">Metal-binding</keyword>
<dbReference type="Pfam" id="PF04998">
    <property type="entry name" value="RNA_pol_Rpb1_5"/>
    <property type="match status" value="1"/>
</dbReference>
<organism evidence="16">
    <name type="scientific">Xenopsylla cheopis</name>
    <name type="common">Oriental rat flea</name>
    <name type="synonym">Pulex cheopis</name>
    <dbReference type="NCBI Taxonomy" id="163159"/>
    <lineage>
        <taxon>Eukaryota</taxon>
        <taxon>Metazoa</taxon>
        <taxon>Ecdysozoa</taxon>
        <taxon>Arthropoda</taxon>
        <taxon>Hexapoda</taxon>
        <taxon>Insecta</taxon>
        <taxon>Pterygota</taxon>
        <taxon>Neoptera</taxon>
        <taxon>Endopterygota</taxon>
        <taxon>Siphonaptera</taxon>
        <taxon>Pulicidae</taxon>
        <taxon>Xenopsyllinae</taxon>
        <taxon>Xenopsylla</taxon>
    </lineage>
</organism>
<dbReference type="FunFam" id="1.10.150.390:FF:000003">
    <property type="entry name" value="DNA-directed RNA polymerase subunit"/>
    <property type="match status" value="1"/>
</dbReference>